<dbReference type="EMBL" id="SAYU02000074">
    <property type="protein sequence ID" value="NHA69770.1"/>
    <property type="molecule type" value="Genomic_DNA"/>
</dbReference>
<sequence>MSGSTVLDIVLVLVLLGYAGSGWRQGFVAALLGLVGLVAGAWAALRFGPPLLRAATDIDLSTPVGTLVLVALTLVVATIGQGVMLALASRLRGRIRSSSLRVVDSAVGAVAVLVVAVLVVWVLAGALRTSGPASLRPVLARSAVVQEIDRLVPSSAQGVVDEATQALGRTDFPRVFEGLGPEPIASVPAPDGRLARDPAVRRALGSVIHVRAEAPRCGQTQVGSGWVLSQGRVVTNAHVVSGASRVQVDVGGRGPELDAQVVAFDADRDIAVLLVPGLTANRLPQGEELGRGDDAVLAGFPGDEGLWVGSARVRSVLEARGADIYGDPGTTRRIYSLRATIRQGASGGPVLDADGDVVGMVFATSLDDPDTGYALTLEEMAPVLDTARRANAPVPTGACATH</sequence>
<evidence type="ECO:0000256" key="5">
    <source>
        <dbReference type="SAM" id="Phobius"/>
    </source>
</evidence>
<evidence type="ECO:0000256" key="4">
    <source>
        <dbReference type="ARBA" id="ARBA00023136"/>
    </source>
</evidence>
<keyword evidence="7" id="KW-1185">Reference proteome</keyword>
<dbReference type="InterPro" id="IPR043504">
    <property type="entry name" value="Peptidase_S1_PA_chymotrypsin"/>
</dbReference>
<gene>
    <name evidence="6" type="ORF">EPD83_017140</name>
</gene>
<keyword evidence="4 5" id="KW-0472">Membrane</keyword>
<accession>A0A8T6R8P2</accession>
<feature type="transmembrane region" description="Helical" evidence="5">
    <location>
        <begin position="67"/>
        <end position="88"/>
    </location>
</feature>
<keyword evidence="6" id="KW-0645">Protease</keyword>
<dbReference type="PANTHER" id="PTHR43019">
    <property type="entry name" value="SERINE ENDOPROTEASE DEGS"/>
    <property type="match status" value="1"/>
</dbReference>
<reference evidence="6" key="1">
    <citation type="submission" date="2020-03" db="EMBL/GenBank/DDBJ databases">
        <title>Phycicoccus flavus sp. nov., a novel endophytic actinobacterium isolated from branch of Kandelia candel.</title>
        <authorList>
            <person name="Tuo L."/>
        </authorList>
    </citation>
    <scope>NUCLEOTIDE SEQUENCE</scope>
    <source>
        <strain evidence="6">CMS6Z-2</strain>
    </source>
</reference>
<dbReference type="GO" id="GO:0006508">
    <property type="term" value="P:proteolysis"/>
    <property type="evidence" value="ECO:0007669"/>
    <property type="project" value="UniProtKB-KW"/>
</dbReference>
<feature type="transmembrane region" description="Helical" evidence="5">
    <location>
        <begin position="100"/>
        <end position="124"/>
    </location>
</feature>
<name>A0A8T6R8P2_9MICO</name>
<keyword evidence="3 5" id="KW-1133">Transmembrane helix</keyword>
<keyword evidence="2 5" id="KW-0812">Transmembrane</keyword>
<dbReference type="InterPro" id="IPR047680">
    <property type="entry name" value="MarP-like"/>
</dbReference>
<dbReference type="PRINTS" id="PR00834">
    <property type="entry name" value="PROTEASES2C"/>
</dbReference>
<evidence type="ECO:0000256" key="2">
    <source>
        <dbReference type="ARBA" id="ARBA00022692"/>
    </source>
</evidence>
<dbReference type="GO" id="GO:0004252">
    <property type="term" value="F:serine-type endopeptidase activity"/>
    <property type="evidence" value="ECO:0007669"/>
    <property type="project" value="InterPro"/>
</dbReference>
<dbReference type="InterPro" id="IPR009003">
    <property type="entry name" value="Peptidase_S1_PA"/>
</dbReference>
<organism evidence="6 7">
    <name type="scientific">Phycicoccus flavus</name>
    <dbReference type="NCBI Taxonomy" id="2502783"/>
    <lineage>
        <taxon>Bacteria</taxon>
        <taxon>Bacillati</taxon>
        <taxon>Actinomycetota</taxon>
        <taxon>Actinomycetes</taxon>
        <taxon>Micrococcales</taxon>
        <taxon>Intrasporangiaceae</taxon>
        <taxon>Phycicoccus</taxon>
    </lineage>
</organism>
<evidence type="ECO:0000256" key="1">
    <source>
        <dbReference type="ARBA" id="ARBA00004141"/>
    </source>
</evidence>
<comment type="subcellular location">
    <subcellularLocation>
        <location evidence="1">Membrane</location>
        <topology evidence="1">Multi-pass membrane protein</topology>
    </subcellularLocation>
</comment>
<dbReference type="SUPFAM" id="SSF50494">
    <property type="entry name" value="Trypsin-like serine proteases"/>
    <property type="match status" value="1"/>
</dbReference>
<dbReference type="AlphaFoldDB" id="A0A8T6R8P2"/>
<dbReference type="PANTHER" id="PTHR43019:SF23">
    <property type="entry name" value="PROTEASE DO-LIKE 5, CHLOROPLASTIC"/>
    <property type="match status" value="1"/>
</dbReference>
<proteinExistence type="predicted"/>
<feature type="transmembrane region" description="Helical" evidence="5">
    <location>
        <begin position="28"/>
        <end position="47"/>
    </location>
</feature>
<evidence type="ECO:0000313" key="6">
    <source>
        <dbReference type="EMBL" id="NHA69770.1"/>
    </source>
</evidence>
<dbReference type="GO" id="GO:0009403">
    <property type="term" value="P:toxin biosynthetic process"/>
    <property type="evidence" value="ECO:0007669"/>
    <property type="project" value="InterPro"/>
</dbReference>
<dbReference type="InterPro" id="IPR001940">
    <property type="entry name" value="Peptidase_S1C"/>
</dbReference>
<dbReference type="Pfam" id="PF13365">
    <property type="entry name" value="Trypsin_2"/>
    <property type="match status" value="1"/>
</dbReference>
<dbReference type="NCBIfam" id="NF033740">
    <property type="entry name" value="MarP_fam_protase"/>
    <property type="match status" value="1"/>
</dbReference>
<dbReference type="InterPro" id="IPR003825">
    <property type="entry name" value="Colicin-V_CvpA"/>
</dbReference>
<evidence type="ECO:0000313" key="7">
    <source>
        <dbReference type="Proteomes" id="UP000287866"/>
    </source>
</evidence>
<keyword evidence="6" id="KW-0378">Hydrolase</keyword>
<comment type="caution">
    <text evidence="6">The sequence shown here is derived from an EMBL/GenBank/DDBJ whole genome shotgun (WGS) entry which is preliminary data.</text>
</comment>
<protein>
    <submittedName>
        <fullName evidence="6">MarP family serine protease</fullName>
    </submittedName>
</protein>
<evidence type="ECO:0000256" key="3">
    <source>
        <dbReference type="ARBA" id="ARBA00022989"/>
    </source>
</evidence>
<feature type="transmembrane region" description="Helical" evidence="5">
    <location>
        <begin position="6"/>
        <end position="23"/>
    </location>
</feature>
<dbReference type="Proteomes" id="UP000287866">
    <property type="component" value="Unassembled WGS sequence"/>
</dbReference>
<dbReference type="RefSeq" id="WP_164896467.1">
    <property type="nucleotide sequence ID" value="NZ_SAYU02000074.1"/>
</dbReference>
<dbReference type="GO" id="GO:0016020">
    <property type="term" value="C:membrane"/>
    <property type="evidence" value="ECO:0007669"/>
    <property type="project" value="UniProtKB-SubCell"/>
</dbReference>
<dbReference type="Pfam" id="PF02674">
    <property type="entry name" value="Colicin_V"/>
    <property type="match status" value="1"/>
</dbReference>
<dbReference type="Gene3D" id="2.40.10.10">
    <property type="entry name" value="Trypsin-like serine proteases"/>
    <property type="match status" value="2"/>
</dbReference>